<dbReference type="AlphaFoldDB" id="J4UIS4"/>
<dbReference type="Gene3D" id="1.25.40.570">
    <property type="match status" value="1"/>
</dbReference>
<gene>
    <name evidence="9" type="ORF">A1Q1_07188</name>
</gene>
<evidence type="ECO:0000256" key="2">
    <source>
        <dbReference type="ARBA" id="ARBA00004496"/>
    </source>
</evidence>
<organism evidence="9 10">
    <name type="scientific">Trichosporon asahii var. asahii (strain ATCC 90039 / CBS 2479 / JCM 2466 / KCTC 7840 / NBRC 103889/ NCYC 2677 / UAMH 7654)</name>
    <name type="common">Yeast</name>
    <dbReference type="NCBI Taxonomy" id="1186058"/>
    <lineage>
        <taxon>Eukaryota</taxon>
        <taxon>Fungi</taxon>
        <taxon>Dikarya</taxon>
        <taxon>Basidiomycota</taxon>
        <taxon>Agaricomycotina</taxon>
        <taxon>Tremellomycetes</taxon>
        <taxon>Trichosporonales</taxon>
        <taxon>Trichosporonaceae</taxon>
        <taxon>Trichosporon</taxon>
    </lineage>
</organism>
<keyword evidence="6" id="KW-0539">Nucleus</keyword>
<dbReference type="HOGENOM" id="CLU_481473_0_0_1"/>
<feature type="region of interest" description="Disordered" evidence="7">
    <location>
        <begin position="489"/>
        <end position="535"/>
    </location>
</feature>
<dbReference type="PANTHER" id="PTHR14145">
    <property type="entry name" value="26S PROTESOME SUBUNIT 6"/>
    <property type="match status" value="1"/>
</dbReference>
<evidence type="ECO:0000259" key="8">
    <source>
        <dbReference type="PROSITE" id="PS50250"/>
    </source>
</evidence>
<accession>J4UIS4</accession>
<feature type="domain" description="PCI" evidence="8">
    <location>
        <begin position="240"/>
        <end position="455"/>
    </location>
</feature>
<dbReference type="Proteomes" id="UP000002748">
    <property type="component" value="Unassembled WGS sequence"/>
</dbReference>
<dbReference type="PROSITE" id="PS50250">
    <property type="entry name" value="PCI"/>
    <property type="match status" value="1"/>
</dbReference>
<evidence type="ECO:0000256" key="7">
    <source>
        <dbReference type="SAM" id="MobiDB-lite"/>
    </source>
</evidence>
<dbReference type="GeneID" id="25990700"/>
<protein>
    <submittedName>
        <fullName evidence="9">Cop9 signalosome complex subunit 1</fullName>
    </submittedName>
</protein>
<dbReference type="InterPro" id="IPR019585">
    <property type="entry name" value="Rpn7/CSN1"/>
</dbReference>
<comment type="caution">
    <text evidence="9">The sequence shown here is derived from an EMBL/GenBank/DDBJ whole genome shotgun (WGS) entry which is preliminary data.</text>
</comment>
<evidence type="ECO:0000256" key="3">
    <source>
        <dbReference type="ARBA" id="ARBA00008793"/>
    </source>
</evidence>
<feature type="compositionally biased region" description="Basic and acidic residues" evidence="7">
    <location>
        <begin position="498"/>
        <end position="519"/>
    </location>
</feature>
<dbReference type="EMBL" id="ALBS01000050">
    <property type="protein sequence ID" value="EJT51600.1"/>
    <property type="molecule type" value="Genomic_DNA"/>
</dbReference>
<sequence>MSPKGEPLKVSIGALDELDPDTFDWAAYRGTYKGRALITRLAAIPTLVLSSKTKPSQKALALARAAALQAIPVLKAETWDTQLYGRLCRQIEATLTGATYDESMEVDEGEGRAGPEAEGGRDVAWVAEASAAAKQEHQRLQVELNGYLSNLIKESIRLSYLSLAELAIKTGHLGEALKSYSQMREYSSGPAHQVQLGLGILEAALMFNDTTPLAGNISKVDASLDRLHPVSSTSSSAVQVNEDMTATQLAASRENVARSQAVRRSVTAKLRVSRAILALADGSYATAVRELANVEDEGGLGDWEGAAISSADMAFIAAMGALASQSRGYIRRVLLDRGSFRAALADRPWVIDLVTAFVDAQYGAALQLVQQAQPHMLLNPWLAPHAEDLAKKIRTRALVQYLEPFASVRVAAMAEAFNTSEDEMMAELCKLAEEGTVDVRIDAVDRLVTIRERDPRQEAFQGGAKTGQDIANTVQTALFRMRLKEAGVVVDPTPPQAKESRKEWWREHRGDRSDRDRSSHGVGAGGAPLLGALSS</sequence>
<dbReference type="GO" id="GO:0008180">
    <property type="term" value="C:COP9 signalosome"/>
    <property type="evidence" value="ECO:0007669"/>
    <property type="project" value="UniProtKB-KW"/>
</dbReference>
<dbReference type="SUPFAM" id="SSF46785">
    <property type="entry name" value="Winged helix' DNA-binding domain"/>
    <property type="match status" value="1"/>
</dbReference>
<comment type="similarity">
    <text evidence="3">Belongs to the CSN1 family.</text>
</comment>
<comment type="subcellular location">
    <subcellularLocation>
        <location evidence="2">Cytoplasm</location>
    </subcellularLocation>
    <subcellularLocation>
        <location evidence="1">Nucleus</location>
    </subcellularLocation>
</comment>
<keyword evidence="5" id="KW-0736">Signalosome</keyword>
<dbReference type="VEuPathDB" id="FungiDB:A1Q1_07188"/>
<dbReference type="Pfam" id="PF10602">
    <property type="entry name" value="RPN7"/>
    <property type="match status" value="1"/>
</dbReference>
<dbReference type="InterPro" id="IPR000717">
    <property type="entry name" value="PCI_dom"/>
</dbReference>
<dbReference type="SMART" id="SM00088">
    <property type="entry name" value="PINT"/>
    <property type="match status" value="1"/>
</dbReference>
<name>J4UIS4_TRIAS</name>
<dbReference type="OrthoDB" id="422427at2759"/>
<dbReference type="RefSeq" id="XP_014182899.1">
    <property type="nucleotide sequence ID" value="XM_014327424.1"/>
</dbReference>
<evidence type="ECO:0000313" key="10">
    <source>
        <dbReference type="Proteomes" id="UP000002748"/>
    </source>
</evidence>
<dbReference type="Pfam" id="PF01399">
    <property type="entry name" value="PCI"/>
    <property type="match status" value="1"/>
</dbReference>
<evidence type="ECO:0000256" key="6">
    <source>
        <dbReference type="ARBA" id="ARBA00023242"/>
    </source>
</evidence>
<dbReference type="InterPro" id="IPR036390">
    <property type="entry name" value="WH_DNA-bd_sf"/>
</dbReference>
<keyword evidence="4" id="KW-0963">Cytoplasm</keyword>
<evidence type="ECO:0000313" key="9">
    <source>
        <dbReference type="EMBL" id="EJT51600.1"/>
    </source>
</evidence>
<proteinExistence type="inferred from homology"/>
<dbReference type="PANTHER" id="PTHR14145:SF2">
    <property type="entry name" value="COP9 SIGNALOSOME COMPLEX SUBUNIT 1"/>
    <property type="match status" value="1"/>
</dbReference>
<dbReference type="InterPro" id="IPR045135">
    <property type="entry name" value="Rpn7_N"/>
</dbReference>
<reference evidence="9 10" key="1">
    <citation type="journal article" date="2012" name="Eukaryot. Cell">
        <title>Draft genome sequence of CBS 2479, the standard type strain of Trichosporon asahii.</title>
        <authorList>
            <person name="Yang R.Y."/>
            <person name="Li H.T."/>
            <person name="Zhu H."/>
            <person name="Zhou G.P."/>
            <person name="Wang M."/>
            <person name="Wang L."/>
        </authorList>
    </citation>
    <scope>NUCLEOTIDE SEQUENCE [LARGE SCALE GENOMIC DNA]</scope>
    <source>
        <strain evidence="10">ATCC 90039 / CBS 2479 / JCM 2466 / KCTC 7840 / NCYC 2677 / UAMH 7654</strain>
    </source>
</reference>
<dbReference type="GO" id="GO:0005737">
    <property type="term" value="C:cytoplasm"/>
    <property type="evidence" value="ECO:0007669"/>
    <property type="project" value="UniProtKB-SubCell"/>
</dbReference>
<dbReference type="KEGG" id="tasa:A1Q1_07188"/>
<evidence type="ECO:0000256" key="1">
    <source>
        <dbReference type="ARBA" id="ARBA00004123"/>
    </source>
</evidence>
<evidence type="ECO:0000256" key="4">
    <source>
        <dbReference type="ARBA" id="ARBA00022490"/>
    </source>
</evidence>
<evidence type="ECO:0000256" key="5">
    <source>
        <dbReference type="ARBA" id="ARBA00022790"/>
    </source>
</evidence>